<dbReference type="RefSeq" id="WP_072707776.1">
    <property type="nucleotide sequence ID" value="NZ_FMJB01000061.1"/>
</dbReference>
<dbReference type="InterPro" id="IPR000847">
    <property type="entry name" value="LysR_HTH_N"/>
</dbReference>
<protein>
    <recommendedName>
        <fullName evidence="2">HTH lysR-type domain-containing protein</fullName>
    </recommendedName>
</protein>
<sequence>MHNWDDLKYCLALKRYGTMSGAAQALKTNVATVSRRIHGLSDELGLQLFVKDGQKWKPTPYAENLASLAEITDAELSRIQLEGDAETGPKEVRINYDEMIRQSRLMNSVSNLFETVPSITFKLRFGSASLGFGETDIFLTTIPLEEGNLIQKRVGTLRSAVWCGSAFQDKLQSWIRLESILSLEEHHASLQEEMGQEHMMLNDGLLCADVIQRAPFAAALVEDYAIRQRGLRFLPQFPKKEHPVWAYFHATRKQDKIIHIALDWITEAFKAPQEALAIPAKTTKFGEQSLNA</sequence>
<comment type="similarity">
    <text evidence="1">Belongs to the LysR transcriptional regulatory family.</text>
</comment>
<proteinExistence type="inferred from homology"/>
<evidence type="ECO:0000256" key="1">
    <source>
        <dbReference type="ARBA" id="ARBA00009437"/>
    </source>
</evidence>
<keyword evidence="4" id="KW-1185">Reference proteome</keyword>
<dbReference type="InterPro" id="IPR036390">
    <property type="entry name" value="WH_DNA-bd_sf"/>
</dbReference>
<dbReference type="GO" id="GO:0006351">
    <property type="term" value="P:DNA-templated transcription"/>
    <property type="evidence" value="ECO:0007669"/>
    <property type="project" value="TreeGrafter"/>
</dbReference>
<dbReference type="PANTHER" id="PTHR30537:SF3">
    <property type="entry name" value="TRANSCRIPTIONAL REGULATORY PROTEIN"/>
    <property type="match status" value="1"/>
</dbReference>
<dbReference type="AlphaFoldDB" id="A0A1M4N6R5"/>
<evidence type="ECO:0000259" key="2">
    <source>
        <dbReference type="PROSITE" id="PS50931"/>
    </source>
</evidence>
<dbReference type="GO" id="GO:0043565">
    <property type="term" value="F:sequence-specific DNA binding"/>
    <property type="evidence" value="ECO:0007669"/>
    <property type="project" value="TreeGrafter"/>
</dbReference>
<dbReference type="EMBL" id="FMJB01000061">
    <property type="protein sequence ID" value="SCM68816.1"/>
    <property type="molecule type" value="Genomic_DNA"/>
</dbReference>
<reference evidence="4" key="1">
    <citation type="submission" date="2016-09" db="EMBL/GenBank/DDBJ databases">
        <authorList>
            <person name="Wibberg D."/>
        </authorList>
    </citation>
    <scope>NUCLEOTIDE SEQUENCE [LARGE SCALE GENOMIC DNA]</scope>
</reference>
<evidence type="ECO:0000313" key="4">
    <source>
        <dbReference type="Proteomes" id="UP000184085"/>
    </source>
</evidence>
<gene>
    <name evidence="3" type="ORF">KARMA_3046</name>
</gene>
<dbReference type="PROSITE" id="PS50931">
    <property type="entry name" value="HTH_LYSR"/>
    <property type="match status" value="1"/>
</dbReference>
<dbReference type="Pfam" id="PF00126">
    <property type="entry name" value="HTH_1"/>
    <property type="match status" value="1"/>
</dbReference>
<dbReference type="PANTHER" id="PTHR30537">
    <property type="entry name" value="HTH-TYPE TRANSCRIPTIONAL REGULATOR"/>
    <property type="match status" value="1"/>
</dbReference>
<dbReference type="SUPFAM" id="SSF46785">
    <property type="entry name" value="Winged helix' DNA-binding domain"/>
    <property type="match status" value="1"/>
</dbReference>
<organism evidence="3 4">
    <name type="scientific">Donghicola eburneus</name>
    <dbReference type="NCBI Taxonomy" id="393278"/>
    <lineage>
        <taxon>Bacteria</taxon>
        <taxon>Pseudomonadati</taxon>
        <taxon>Pseudomonadota</taxon>
        <taxon>Alphaproteobacteria</taxon>
        <taxon>Rhodobacterales</taxon>
        <taxon>Roseobacteraceae</taxon>
        <taxon>Donghicola</taxon>
    </lineage>
</organism>
<accession>A0A1M4N6R5</accession>
<dbReference type="InterPro" id="IPR036388">
    <property type="entry name" value="WH-like_DNA-bd_sf"/>
</dbReference>
<dbReference type="GO" id="GO:0003700">
    <property type="term" value="F:DNA-binding transcription factor activity"/>
    <property type="evidence" value="ECO:0007669"/>
    <property type="project" value="InterPro"/>
</dbReference>
<dbReference type="Gene3D" id="1.10.10.10">
    <property type="entry name" value="Winged helix-like DNA-binding domain superfamily/Winged helix DNA-binding domain"/>
    <property type="match status" value="1"/>
</dbReference>
<dbReference type="Proteomes" id="UP000184085">
    <property type="component" value="Unassembled WGS sequence"/>
</dbReference>
<dbReference type="InterPro" id="IPR058163">
    <property type="entry name" value="LysR-type_TF_proteobact-type"/>
</dbReference>
<evidence type="ECO:0000313" key="3">
    <source>
        <dbReference type="EMBL" id="SCM68816.1"/>
    </source>
</evidence>
<name>A0A1M4N6R5_9RHOB</name>
<feature type="domain" description="HTH lysR-type" evidence="2">
    <location>
        <begin position="1"/>
        <end position="59"/>
    </location>
</feature>
<dbReference type="SUPFAM" id="SSF53850">
    <property type="entry name" value="Periplasmic binding protein-like II"/>
    <property type="match status" value="1"/>
</dbReference>